<evidence type="ECO:0000313" key="3">
    <source>
        <dbReference type="Proteomes" id="UP000438429"/>
    </source>
</evidence>
<reference evidence="2 3" key="1">
    <citation type="submission" date="2019-06" db="EMBL/GenBank/DDBJ databases">
        <title>Draft genomes of female and male turbot (Scophthalmus maximus).</title>
        <authorList>
            <person name="Xu H."/>
            <person name="Xu X.-W."/>
            <person name="Shao C."/>
            <person name="Chen S."/>
        </authorList>
    </citation>
    <scope>NUCLEOTIDE SEQUENCE [LARGE SCALE GENOMIC DNA]</scope>
    <source>
        <strain evidence="2">Ysfricsl-2016a</strain>
        <tissue evidence="2">Blood</tissue>
    </source>
</reference>
<accession>A0A6A4THK3</accession>
<dbReference type="EMBL" id="VEVO01000003">
    <property type="protein sequence ID" value="KAF0044319.1"/>
    <property type="molecule type" value="Genomic_DNA"/>
</dbReference>
<evidence type="ECO:0000256" key="1">
    <source>
        <dbReference type="SAM" id="Phobius"/>
    </source>
</evidence>
<organism evidence="2 3">
    <name type="scientific">Scophthalmus maximus</name>
    <name type="common">Turbot</name>
    <name type="synonym">Psetta maxima</name>
    <dbReference type="NCBI Taxonomy" id="52904"/>
    <lineage>
        <taxon>Eukaryota</taxon>
        <taxon>Metazoa</taxon>
        <taxon>Chordata</taxon>
        <taxon>Craniata</taxon>
        <taxon>Vertebrata</taxon>
        <taxon>Euteleostomi</taxon>
        <taxon>Actinopterygii</taxon>
        <taxon>Neopterygii</taxon>
        <taxon>Teleostei</taxon>
        <taxon>Neoteleostei</taxon>
        <taxon>Acanthomorphata</taxon>
        <taxon>Carangaria</taxon>
        <taxon>Pleuronectiformes</taxon>
        <taxon>Pleuronectoidei</taxon>
        <taxon>Scophthalmidae</taxon>
        <taxon>Scophthalmus</taxon>
    </lineage>
</organism>
<name>A0A6A4THK3_SCOMX</name>
<dbReference type="Proteomes" id="UP000438429">
    <property type="component" value="Unassembled WGS sequence"/>
</dbReference>
<keyword evidence="1" id="KW-1133">Transmembrane helix</keyword>
<proteinExistence type="predicted"/>
<keyword evidence="1" id="KW-0472">Membrane</keyword>
<sequence length="123" mass="13734">MSSSVAHSVYWCGSHTPNCKLLLLSVPAGCLRVYAPLALSAPFLYGCLELRCTALSVTEVFVFIHQYSLCEWMYHWSVAIDPVLNLIVIFLFSSESAQIQMKVNGRRTGDNTMKRTGKVDVDD</sequence>
<dbReference type="AlphaFoldDB" id="A0A6A4THK3"/>
<protein>
    <submittedName>
        <fullName evidence="2">Uncharacterized protein</fullName>
    </submittedName>
</protein>
<comment type="caution">
    <text evidence="2">The sequence shown here is derived from an EMBL/GenBank/DDBJ whole genome shotgun (WGS) entry which is preliminary data.</text>
</comment>
<gene>
    <name evidence="2" type="ORF">F2P81_003477</name>
</gene>
<feature type="transmembrane region" description="Helical" evidence="1">
    <location>
        <begin position="73"/>
        <end position="92"/>
    </location>
</feature>
<evidence type="ECO:0000313" key="2">
    <source>
        <dbReference type="EMBL" id="KAF0044319.1"/>
    </source>
</evidence>
<keyword evidence="1" id="KW-0812">Transmembrane</keyword>